<comment type="caution">
    <text evidence="2">The sequence shown here is derived from an EMBL/GenBank/DDBJ whole genome shotgun (WGS) entry which is preliminary data.</text>
</comment>
<sequence length="150" mass="16115">MTRFHSFCLFAAVLLVLACGPVRAADFRSVGSASVVLYDAPSSKSGKRHVAPPGMPVEILARYGAWVKVRDIDGDMAWTEAKGLSARRTVVVRAVQARVRAAADDTAAILMTADKGVLLELVDPQAGDWVRVRHQDGIGGFVRAVEVWGI</sequence>
<dbReference type="Gene3D" id="2.30.30.40">
    <property type="entry name" value="SH3 Domains"/>
    <property type="match status" value="2"/>
</dbReference>
<reference evidence="3" key="1">
    <citation type="journal article" date="2019" name="Int. J. Syst. Evol. Microbiol.">
        <title>The Global Catalogue of Microorganisms (GCM) 10K type strain sequencing project: providing services to taxonomists for standard genome sequencing and annotation.</title>
        <authorList>
            <consortium name="The Broad Institute Genomics Platform"/>
            <consortium name="The Broad Institute Genome Sequencing Center for Infectious Disease"/>
            <person name="Wu L."/>
            <person name="Ma J."/>
        </authorList>
    </citation>
    <scope>NUCLEOTIDE SEQUENCE [LARGE SCALE GENOMIC DNA]</scope>
    <source>
        <strain evidence="3">KACC 12649</strain>
    </source>
</reference>
<evidence type="ECO:0000313" key="2">
    <source>
        <dbReference type="EMBL" id="MFC5460273.1"/>
    </source>
</evidence>
<feature type="signal peptide" evidence="1">
    <location>
        <begin position="1"/>
        <end position="24"/>
    </location>
</feature>
<dbReference type="RefSeq" id="WP_379782962.1">
    <property type="nucleotide sequence ID" value="NZ_JBHSMU010000009.1"/>
</dbReference>
<evidence type="ECO:0000313" key="3">
    <source>
        <dbReference type="Proteomes" id="UP001596050"/>
    </source>
</evidence>
<name>A0ABW0L3A0_9BURK</name>
<protein>
    <submittedName>
        <fullName evidence="2">SH3 domain-containing protein</fullName>
    </submittedName>
</protein>
<dbReference type="InterPro" id="IPR010466">
    <property type="entry name" value="DUF1058"/>
</dbReference>
<keyword evidence="1" id="KW-0732">Signal</keyword>
<dbReference type="EMBL" id="JBHSMU010000009">
    <property type="protein sequence ID" value="MFC5460273.1"/>
    <property type="molecule type" value="Genomic_DNA"/>
</dbReference>
<gene>
    <name evidence="2" type="ORF">ACFPN5_10690</name>
</gene>
<organism evidence="2 3">
    <name type="scientific">Massilia niabensis</name>
    <dbReference type="NCBI Taxonomy" id="544910"/>
    <lineage>
        <taxon>Bacteria</taxon>
        <taxon>Pseudomonadati</taxon>
        <taxon>Pseudomonadota</taxon>
        <taxon>Betaproteobacteria</taxon>
        <taxon>Burkholderiales</taxon>
        <taxon>Oxalobacteraceae</taxon>
        <taxon>Telluria group</taxon>
        <taxon>Massilia</taxon>
    </lineage>
</organism>
<dbReference type="Proteomes" id="UP001596050">
    <property type="component" value="Unassembled WGS sequence"/>
</dbReference>
<evidence type="ECO:0000256" key="1">
    <source>
        <dbReference type="SAM" id="SignalP"/>
    </source>
</evidence>
<proteinExistence type="predicted"/>
<dbReference type="Pfam" id="PF06347">
    <property type="entry name" value="SH3_4"/>
    <property type="match status" value="2"/>
</dbReference>
<keyword evidence="3" id="KW-1185">Reference proteome</keyword>
<accession>A0ABW0L3A0</accession>
<feature type="chain" id="PRO_5045142160" evidence="1">
    <location>
        <begin position="25"/>
        <end position="150"/>
    </location>
</feature>
<dbReference type="PROSITE" id="PS51257">
    <property type="entry name" value="PROKAR_LIPOPROTEIN"/>
    <property type="match status" value="1"/>
</dbReference>